<dbReference type="InterPro" id="IPR029141">
    <property type="entry name" value="FimA_N"/>
</dbReference>
<organism evidence="8 9">
    <name type="scientific">Parabacteroides goldsteinii DSM 19448 = WAL 12034</name>
    <dbReference type="NCBI Taxonomy" id="927665"/>
    <lineage>
        <taxon>Bacteria</taxon>
        <taxon>Pseudomonadati</taxon>
        <taxon>Bacteroidota</taxon>
        <taxon>Bacteroidia</taxon>
        <taxon>Bacteroidales</taxon>
        <taxon>Tannerellaceae</taxon>
        <taxon>Parabacteroides</taxon>
    </lineage>
</organism>
<dbReference type="PROSITE" id="PS51257">
    <property type="entry name" value="PROKAR_LIPOPROTEIN"/>
    <property type="match status" value="1"/>
</dbReference>
<feature type="chain" id="PRO_5002488474" evidence="5">
    <location>
        <begin position="24"/>
        <end position="377"/>
    </location>
</feature>
<sequence length="377" mass="40901">MIRYKLLLSIVVAIMLASCSKDDGPVTPPVEQAKLSVGLQLRSQAGSKATGDDPNALPGESDIHNLSAFVFNSDGSALIGYGRAENPEPDKLVITDIETTPERVMLVVLANIPGNIDRSVGNYAGLQSRLADLSSQTQESLTFSTQVVRTEQALVKGEDNLIGYTAGTNIDNLSTPLLLTRIAARVEMNTIETRFAGSLLEGKTVRIDHIALANVKSSSYYFSEEDWGKVEVPSGQANLIYGAGVTEAASLFASGSYPSDYLGSDFNLTVTDNTPSLTPVLETYAFENSASGNDPTLLVVKATLVETNQTRIFTSPINRNGVLNGYDHNYVKRNYIYRLHVTFTETSFDPEENDDASLDVRVEVAGWGYVHQTEEVE</sequence>
<evidence type="ECO:0000259" key="7">
    <source>
        <dbReference type="Pfam" id="PF21489"/>
    </source>
</evidence>
<keyword evidence="4" id="KW-0281">Fimbrium</keyword>
<gene>
    <name evidence="8" type="ORF">HMPREF1535_03944</name>
</gene>
<dbReference type="AlphaFoldDB" id="A0A0F5ITW1"/>
<evidence type="ECO:0000256" key="3">
    <source>
        <dbReference type="ARBA" id="ARBA00022729"/>
    </source>
</evidence>
<dbReference type="PATRIC" id="fig|927665.4.peg.4052"/>
<evidence type="ECO:0000256" key="4">
    <source>
        <dbReference type="ARBA" id="ARBA00023263"/>
    </source>
</evidence>
<comment type="caution">
    <text evidence="8">The sequence shown here is derived from an EMBL/GenBank/DDBJ whole genome shotgun (WGS) entry which is preliminary data.</text>
</comment>
<evidence type="ECO:0000256" key="2">
    <source>
        <dbReference type="ARBA" id="ARBA00006011"/>
    </source>
</evidence>
<dbReference type="EMBL" id="AQHV01000021">
    <property type="protein sequence ID" value="KKB48715.1"/>
    <property type="molecule type" value="Genomic_DNA"/>
</dbReference>
<dbReference type="STRING" id="927665.HMPREF1535_03944"/>
<dbReference type="RefSeq" id="WP_046147172.1">
    <property type="nucleotide sequence ID" value="NZ_KQ033913.1"/>
</dbReference>
<evidence type="ECO:0000256" key="1">
    <source>
        <dbReference type="ARBA" id="ARBA00004561"/>
    </source>
</evidence>
<dbReference type="Gene3D" id="2.60.40.3690">
    <property type="match status" value="2"/>
</dbReference>
<feature type="domain" description="Fimbrium tip subunit Fim1C-like C-terminal" evidence="7">
    <location>
        <begin position="182"/>
        <end position="349"/>
    </location>
</feature>
<dbReference type="HOGENOM" id="CLU_741558_0_0_10"/>
<reference evidence="8 9" key="1">
    <citation type="submission" date="2013-04" db="EMBL/GenBank/DDBJ databases">
        <title>The Genome Sequence of Parabacteroides goldsteinii DSM 19448.</title>
        <authorList>
            <consortium name="The Broad Institute Genomics Platform"/>
            <person name="Earl A."/>
            <person name="Ward D."/>
            <person name="Feldgarden M."/>
            <person name="Gevers D."/>
            <person name="Martens E."/>
            <person name="Sakamoto M."/>
            <person name="Benno Y."/>
            <person name="Song Y."/>
            <person name="Liu C."/>
            <person name="Lee J."/>
            <person name="Bolanos M."/>
            <person name="Vaisanen M.L."/>
            <person name="Finegold S.M."/>
            <person name="Walker B."/>
            <person name="Young S."/>
            <person name="Zeng Q."/>
            <person name="Gargeya S."/>
            <person name="Fitzgerald M."/>
            <person name="Haas B."/>
            <person name="Abouelleil A."/>
            <person name="Allen A.W."/>
            <person name="Alvarado L."/>
            <person name="Arachchi H.M."/>
            <person name="Berlin A.M."/>
            <person name="Chapman S.B."/>
            <person name="Gainer-Dewar J."/>
            <person name="Goldberg J."/>
            <person name="Griggs A."/>
            <person name="Gujja S."/>
            <person name="Hansen M."/>
            <person name="Howarth C."/>
            <person name="Imamovic A."/>
            <person name="Ireland A."/>
            <person name="Larimer J."/>
            <person name="McCowan C."/>
            <person name="Murphy C."/>
            <person name="Pearson M."/>
            <person name="Poon T.W."/>
            <person name="Priest M."/>
            <person name="Roberts A."/>
            <person name="Saif S."/>
            <person name="Shea T."/>
            <person name="Sisk P."/>
            <person name="Sykes S."/>
            <person name="Wortman J."/>
            <person name="Nusbaum C."/>
            <person name="Birren B."/>
        </authorList>
    </citation>
    <scope>NUCLEOTIDE SEQUENCE [LARGE SCALE GENOMIC DNA]</scope>
    <source>
        <strain evidence="8 9">DSM 19448</strain>
    </source>
</reference>
<dbReference type="Pfam" id="PF06321">
    <property type="entry name" value="P_gingi_FimA"/>
    <property type="match status" value="1"/>
</dbReference>
<evidence type="ECO:0000313" key="8">
    <source>
        <dbReference type="EMBL" id="KKB48715.1"/>
    </source>
</evidence>
<feature type="signal peptide" evidence="5">
    <location>
        <begin position="1"/>
        <end position="23"/>
    </location>
</feature>
<dbReference type="GO" id="GO:0009289">
    <property type="term" value="C:pilus"/>
    <property type="evidence" value="ECO:0007669"/>
    <property type="project" value="UniProtKB-SubCell"/>
</dbReference>
<proteinExistence type="inferred from homology"/>
<dbReference type="Proteomes" id="UP000033047">
    <property type="component" value="Unassembled WGS sequence"/>
</dbReference>
<dbReference type="Pfam" id="PF21489">
    <property type="entry name" value="Fim1C-like_C"/>
    <property type="match status" value="1"/>
</dbReference>
<comment type="subcellular location">
    <subcellularLocation>
        <location evidence="1">Fimbrium</location>
    </subcellularLocation>
</comment>
<keyword evidence="3 5" id="KW-0732">Signal</keyword>
<evidence type="ECO:0000259" key="6">
    <source>
        <dbReference type="Pfam" id="PF06321"/>
    </source>
</evidence>
<evidence type="ECO:0000256" key="5">
    <source>
        <dbReference type="SAM" id="SignalP"/>
    </source>
</evidence>
<dbReference type="Gene3D" id="2.60.40.2580">
    <property type="match status" value="1"/>
</dbReference>
<accession>A0A0F5ITW1</accession>
<feature type="domain" description="Major fimbrial subunit protein N-terminal" evidence="6">
    <location>
        <begin position="33"/>
        <end position="181"/>
    </location>
</feature>
<comment type="similarity">
    <text evidence="2">Belongs to the bacteroidetes fimbrillin superfamily. FimA/Mfa1 family.</text>
</comment>
<evidence type="ECO:0000313" key="9">
    <source>
        <dbReference type="Proteomes" id="UP000033047"/>
    </source>
</evidence>
<protein>
    <submittedName>
        <fullName evidence="8">Uncharacterized protein</fullName>
    </submittedName>
</protein>
<dbReference type="InterPro" id="IPR049370">
    <property type="entry name" value="Fim1C-like_C"/>
</dbReference>
<name>A0A0F5ITW1_9BACT</name>